<name>A0A0R3WDC8_TAEAS</name>
<dbReference type="OrthoDB" id="410044at2759"/>
<evidence type="ECO:0000256" key="1">
    <source>
        <dbReference type="SAM" id="Phobius"/>
    </source>
</evidence>
<evidence type="ECO:0000313" key="4">
    <source>
        <dbReference type="WBParaSite" id="TASK_0000876501-mRNA-1"/>
    </source>
</evidence>
<evidence type="ECO:0000313" key="2">
    <source>
        <dbReference type="EMBL" id="VDK40986.1"/>
    </source>
</evidence>
<gene>
    <name evidence="2" type="ORF">TASK_LOCUS8766</name>
</gene>
<sequence length="153" mass="17599">MATYVRGEWNECAPIFALFWHPTTFLQILFAQQQPKYTRPPILYLFFSRISSLDFISYFIVFMLPLIVAGFHGFLKVPTYLHQRSVSRASITRGPEGSNLLVYHPPQEHDATCDNFVSAQNAIRAINGQVARRKRLRVQTKRSKGITFSSCRS</sequence>
<dbReference type="WBParaSite" id="TASK_0000876501-mRNA-1">
    <property type="protein sequence ID" value="TASK_0000876501-mRNA-1"/>
    <property type="gene ID" value="TASK_0000876501"/>
</dbReference>
<keyword evidence="1" id="KW-0812">Transmembrane</keyword>
<dbReference type="Proteomes" id="UP000282613">
    <property type="component" value="Unassembled WGS sequence"/>
</dbReference>
<organism evidence="4">
    <name type="scientific">Taenia asiatica</name>
    <name type="common">Asian tapeworm</name>
    <dbReference type="NCBI Taxonomy" id="60517"/>
    <lineage>
        <taxon>Eukaryota</taxon>
        <taxon>Metazoa</taxon>
        <taxon>Spiralia</taxon>
        <taxon>Lophotrochozoa</taxon>
        <taxon>Platyhelminthes</taxon>
        <taxon>Cestoda</taxon>
        <taxon>Eucestoda</taxon>
        <taxon>Cyclophyllidea</taxon>
        <taxon>Taeniidae</taxon>
        <taxon>Taenia</taxon>
    </lineage>
</organism>
<reference evidence="4" key="1">
    <citation type="submission" date="2017-02" db="UniProtKB">
        <authorList>
            <consortium name="WormBaseParasite"/>
        </authorList>
    </citation>
    <scope>IDENTIFICATION</scope>
</reference>
<proteinExistence type="predicted"/>
<keyword evidence="1" id="KW-1133">Transmembrane helix</keyword>
<evidence type="ECO:0000313" key="3">
    <source>
        <dbReference type="Proteomes" id="UP000282613"/>
    </source>
</evidence>
<feature type="transmembrane region" description="Helical" evidence="1">
    <location>
        <begin position="55"/>
        <end position="75"/>
    </location>
</feature>
<accession>A0A0R3WDC8</accession>
<keyword evidence="1" id="KW-0472">Membrane</keyword>
<reference evidence="2 3" key="2">
    <citation type="submission" date="2018-11" db="EMBL/GenBank/DDBJ databases">
        <authorList>
            <consortium name="Pathogen Informatics"/>
        </authorList>
    </citation>
    <scope>NUCLEOTIDE SEQUENCE [LARGE SCALE GENOMIC DNA]</scope>
</reference>
<keyword evidence="3" id="KW-1185">Reference proteome</keyword>
<dbReference type="AlphaFoldDB" id="A0A0R3WDC8"/>
<dbReference type="EMBL" id="UYRS01018885">
    <property type="protein sequence ID" value="VDK40986.1"/>
    <property type="molecule type" value="Genomic_DNA"/>
</dbReference>
<protein>
    <submittedName>
        <fullName evidence="4">Dolichyl-P-Glc:Glc(2)Man(9)GlcNAc(2)-PP-dolichol alpha-1,2-glucosyltransferase</fullName>
    </submittedName>
</protein>